<dbReference type="SUPFAM" id="SSF47413">
    <property type="entry name" value="lambda repressor-like DNA-binding domains"/>
    <property type="match status" value="1"/>
</dbReference>
<dbReference type="CDD" id="cd00093">
    <property type="entry name" value="HTH_XRE"/>
    <property type="match status" value="1"/>
</dbReference>
<dbReference type="STRING" id="471853.Bcav_3642"/>
<dbReference type="Gene3D" id="1.10.260.40">
    <property type="entry name" value="lambda repressor-like DNA-binding domains"/>
    <property type="match status" value="1"/>
</dbReference>
<dbReference type="InterPro" id="IPR001387">
    <property type="entry name" value="Cro/C1-type_HTH"/>
</dbReference>
<gene>
    <name evidence="3" type="ordered locus">Bcav_3642</name>
</gene>
<dbReference type="KEGG" id="bcv:Bcav_3642"/>
<dbReference type="eggNOG" id="COG1396">
    <property type="taxonomic scope" value="Bacteria"/>
</dbReference>
<dbReference type="OrthoDB" id="3383514at2"/>
<feature type="domain" description="HTH cro/C1-type" evidence="2">
    <location>
        <begin position="17"/>
        <end position="70"/>
    </location>
</feature>
<dbReference type="AlphaFoldDB" id="C5C340"/>
<evidence type="ECO:0000313" key="4">
    <source>
        <dbReference type="Proteomes" id="UP000007962"/>
    </source>
</evidence>
<evidence type="ECO:0000256" key="1">
    <source>
        <dbReference type="SAM" id="MobiDB-lite"/>
    </source>
</evidence>
<dbReference type="HOGENOM" id="CLU_1465522_0_0_11"/>
<dbReference type="EMBL" id="CP001618">
    <property type="protein sequence ID" value="ACQ81884.1"/>
    <property type="molecule type" value="Genomic_DNA"/>
</dbReference>
<dbReference type="PROSITE" id="PS50943">
    <property type="entry name" value="HTH_CROC1"/>
    <property type="match status" value="1"/>
</dbReference>
<evidence type="ECO:0000259" key="2">
    <source>
        <dbReference type="PROSITE" id="PS50943"/>
    </source>
</evidence>
<dbReference type="Proteomes" id="UP000007962">
    <property type="component" value="Chromosome"/>
</dbReference>
<name>C5C340_BEUC1</name>
<keyword evidence="4" id="KW-1185">Reference proteome</keyword>
<feature type="region of interest" description="Disordered" evidence="1">
    <location>
        <begin position="165"/>
        <end position="184"/>
    </location>
</feature>
<dbReference type="Pfam" id="PF01381">
    <property type="entry name" value="HTH_3"/>
    <property type="match status" value="1"/>
</dbReference>
<accession>C5C340</accession>
<sequence>MTTPSWKVSPFRAAEYVVRVRRLADVSQRELAAAAGLSQPVVTRIENDGPVAVATLVRILDVARLRLAVLDEDGREVAPFPSDAVRDNAGRRFPAHLDVQPPDVLPYEAIASPRYDRKPPRGWYHRRAARNFLRTAAATPPDHPTVGELADRALRRVRDRMPPEFERPLPFLGTVQERPRDEAA</sequence>
<proteinExistence type="predicted"/>
<evidence type="ECO:0000313" key="3">
    <source>
        <dbReference type="EMBL" id="ACQ81884.1"/>
    </source>
</evidence>
<dbReference type="RefSeq" id="WP_015884121.1">
    <property type="nucleotide sequence ID" value="NC_012669.1"/>
</dbReference>
<protein>
    <submittedName>
        <fullName evidence="3">Transcriptional regulator, XRE family</fullName>
    </submittedName>
</protein>
<dbReference type="SMART" id="SM00530">
    <property type="entry name" value="HTH_XRE"/>
    <property type="match status" value="1"/>
</dbReference>
<dbReference type="GO" id="GO:0003677">
    <property type="term" value="F:DNA binding"/>
    <property type="evidence" value="ECO:0007669"/>
    <property type="project" value="InterPro"/>
</dbReference>
<reference evidence="3 4" key="1">
    <citation type="journal article" date="2009" name="Stand. Genomic Sci.">
        <title>Complete genome sequence of Beutenbergia cavernae type strain (HKI 0122).</title>
        <authorList>
            <person name="Land M."/>
            <person name="Pukall R."/>
            <person name="Abt B."/>
            <person name="Goker M."/>
            <person name="Rohde M."/>
            <person name="Glavina Del Rio T."/>
            <person name="Tice H."/>
            <person name="Copeland A."/>
            <person name="Cheng J.F."/>
            <person name="Lucas S."/>
            <person name="Chen F."/>
            <person name="Nolan M."/>
            <person name="Bruce D."/>
            <person name="Goodwin L."/>
            <person name="Pitluck S."/>
            <person name="Ivanova N."/>
            <person name="Mavromatis K."/>
            <person name="Ovchinnikova G."/>
            <person name="Pati A."/>
            <person name="Chen A."/>
            <person name="Palaniappan K."/>
            <person name="Hauser L."/>
            <person name="Chang Y.J."/>
            <person name="Jefferies C.C."/>
            <person name="Saunders E."/>
            <person name="Brettin T."/>
            <person name="Detter J.C."/>
            <person name="Han C."/>
            <person name="Chain P."/>
            <person name="Bristow J."/>
            <person name="Eisen J.A."/>
            <person name="Markowitz V."/>
            <person name="Hugenholtz P."/>
            <person name="Kyrpides N.C."/>
            <person name="Klenk H.P."/>
            <person name="Lapidus A."/>
        </authorList>
    </citation>
    <scope>NUCLEOTIDE SEQUENCE [LARGE SCALE GENOMIC DNA]</scope>
    <source>
        <strain evidence="4">ATCC BAA-8 / DSM 12333 / NBRC 16432</strain>
    </source>
</reference>
<organism evidence="3 4">
    <name type="scientific">Beutenbergia cavernae (strain ATCC BAA-8 / DSM 12333 / CCUG 43141 / JCM 11478 / NBRC 16432 / NCIMB 13614 / HKI 0122)</name>
    <dbReference type="NCBI Taxonomy" id="471853"/>
    <lineage>
        <taxon>Bacteria</taxon>
        <taxon>Bacillati</taxon>
        <taxon>Actinomycetota</taxon>
        <taxon>Actinomycetes</taxon>
        <taxon>Micrococcales</taxon>
        <taxon>Beutenbergiaceae</taxon>
        <taxon>Beutenbergia</taxon>
    </lineage>
</organism>
<dbReference type="InterPro" id="IPR010982">
    <property type="entry name" value="Lambda_DNA-bd_dom_sf"/>
</dbReference>